<dbReference type="STRING" id="748449.Halha_1384"/>
<gene>
    <name evidence="1" type="ordered locus">Halha_1384</name>
</gene>
<reference evidence="2" key="1">
    <citation type="submission" date="2012-02" db="EMBL/GenBank/DDBJ databases">
        <title>The complete genome of Halobacteroides halobius DSM 5150.</title>
        <authorList>
            <person name="Lucas S."/>
            <person name="Copeland A."/>
            <person name="Lapidus A."/>
            <person name="Glavina del Rio T."/>
            <person name="Dalin E."/>
            <person name="Tice H."/>
            <person name="Bruce D."/>
            <person name="Goodwin L."/>
            <person name="Pitluck S."/>
            <person name="Peters L."/>
            <person name="Mikhailova N."/>
            <person name="Gu W."/>
            <person name="Kyrpides N."/>
            <person name="Mavromatis K."/>
            <person name="Ivanova N."/>
            <person name="Brettin T."/>
            <person name="Detter J.C."/>
            <person name="Han C."/>
            <person name="Larimer F."/>
            <person name="Land M."/>
            <person name="Hauser L."/>
            <person name="Markowitz V."/>
            <person name="Cheng J.-F."/>
            <person name="Hugenholtz P."/>
            <person name="Woyke T."/>
            <person name="Wu D."/>
            <person name="Tindall B."/>
            <person name="Pomrenke H."/>
            <person name="Brambilla E."/>
            <person name="Klenk H.-P."/>
            <person name="Eisen J.A."/>
        </authorList>
    </citation>
    <scope>NUCLEOTIDE SEQUENCE [LARGE SCALE GENOMIC DNA]</scope>
    <source>
        <strain evidence="2">ATCC 35273 / DSM 5150 / MD-1</strain>
    </source>
</reference>
<dbReference type="OrthoDB" id="6293663at2"/>
<keyword evidence="2" id="KW-1185">Reference proteome</keyword>
<dbReference type="eggNOG" id="COG3478">
    <property type="taxonomic scope" value="Bacteria"/>
</dbReference>
<accession>L0KAF3</accession>
<dbReference type="PATRIC" id="fig|748449.3.peg.1339"/>
<evidence type="ECO:0000313" key="2">
    <source>
        <dbReference type="Proteomes" id="UP000010880"/>
    </source>
</evidence>
<dbReference type="RefSeq" id="WP_015327051.1">
    <property type="nucleotide sequence ID" value="NC_019978.1"/>
</dbReference>
<proteinExistence type="predicted"/>
<name>L0KAF3_HALHC</name>
<organism evidence="1 2">
    <name type="scientific">Halobacteroides halobius (strain ATCC 35273 / DSM 5150 / MD-1)</name>
    <dbReference type="NCBI Taxonomy" id="748449"/>
    <lineage>
        <taxon>Bacteria</taxon>
        <taxon>Bacillati</taxon>
        <taxon>Bacillota</taxon>
        <taxon>Clostridia</taxon>
        <taxon>Halanaerobiales</taxon>
        <taxon>Halobacteroidaceae</taxon>
        <taxon>Halobacteroides</taxon>
    </lineage>
</organism>
<dbReference type="InterPro" id="IPR018652">
    <property type="entry name" value="DUF2082_NA-bd_Znr"/>
</dbReference>
<dbReference type="Gene3D" id="2.20.28.30">
    <property type="entry name" value="RNA polymerase ii, chain L"/>
    <property type="match status" value="1"/>
</dbReference>
<dbReference type="Proteomes" id="UP000010880">
    <property type="component" value="Chromosome"/>
</dbReference>
<dbReference type="AlphaFoldDB" id="L0KAF3"/>
<dbReference type="EMBL" id="CP003359">
    <property type="protein sequence ID" value="AGB41329.1"/>
    <property type="molecule type" value="Genomic_DNA"/>
</dbReference>
<dbReference type="Pfam" id="PF09855">
    <property type="entry name" value="Zn_ribbon_13"/>
    <property type="match status" value="1"/>
</dbReference>
<sequence length="68" mass="7608">MSKDYTCPKCGNKNYESDTFSATGGGLSKVFDVQNKKFTTITCSKCGYTELYKNDTSTLSNIFDFFTD</sequence>
<protein>
    <submittedName>
        <fullName evidence="1">Putative nucleic-acid-binding protein containing a Zn-ribbon domain</fullName>
    </submittedName>
</protein>
<dbReference type="KEGG" id="hhl:Halha_1384"/>
<evidence type="ECO:0000313" key="1">
    <source>
        <dbReference type="EMBL" id="AGB41329.1"/>
    </source>
</evidence>
<dbReference type="HOGENOM" id="CLU_188846_1_0_9"/>